<feature type="region of interest" description="Disordered" evidence="1">
    <location>
        <begin position="366"/>
        <end position="450"/>
    </location>
</feature>
<evidence type="ECO:0000256" key="1">
    <source>
        <dbReference type="SAM" id="MobiDB-lite"/>
    </source>
</evidence>
<evidence type="ECO:0008006" key="4">
    <source>
        <dbReference type="Google" id="ProtNLM"/>
    </source>
</evidence>
<name>A0A3D8S368_9HELO</name>
<dbReference type="OrthoDB" id="239865at2759"/>
<keyword evidence="3" id="KW-1185">Reference proteome</keyword>
<dbReference type="InterPro" id="IPR051150">
    <property type="entry name" value="SWT21/TCAB1_mRNA_Telomere"/>
</dbReference>
<comment type="caution">
    <text evidence="2">The sequence shown here is derived from an EMBL/GenBank/DDBJ whole genome shotgun (WGS) entry which is preliminary data.</text>
</comment>
<proteinExistence type="predicted"/>
<dbReference type="PANTHER" id="PTHR13211:SF0">
    <property type="entry name" value="TELOMERASE CAJAL BODY PROTEIN 1"/>
    <property type="match status" value="1"/>
</dbReference>
<feature type="compositionally biased region" description="Polar residues" evidence="1">
    <location>
        <begin position="380"/>
        <end position="397"/>
    </location>
</feature>
<protein>
    <recommendedName>
        <fullName evidence="4">WD40 repeat-like protein</fullName>
    </recommendedName>
</protein>
<dbReference type="InterPro" id="IPR015943">
    <property type="entry name" value="WD40/YVTN_repeat-like_dom_sf"/>
</dbReference>
<accession>A0A3D8S368</accession>
<sequence length="450" mass="47734">MSDITTRNPSLVASTGNTYCCSIAEARLREQEKTQDGDVSVGSTVTEGIEDIETDYFKSAQWTADGTTLLTSSADNTVRTFILPPTLLDDPTSPIDLAPYTSHVLPTPIACLSPYPHFSLSDTSTTLYLSAPSSLPIRLQNVLTPTPGGIPVASYNFISPTTEAYYPISSLLWSSAGTHFMVGTDCLIGCFDVSRSGEGPMTSLPTIPSKRHKMKGGGVGMRGIISALSLQPSTNVDGMLAAGTWTRWVSLYDAGGMGGTVASWSIADAADKDSGIGGLGVTQTAWSSCGKYLCVAERMSRGVMVYDIRVAGKMVCWLEGREAMTNQRLGIDLFEGGEETGLEIWAGGTDGVVRVWEGVGRSEGAKRPSWKWRAHDDPVSSATVHSSGSVVATSSGQRIPLDYEDSESESESSESDSESTNGSTRTSSAASSQGSYAKKSPDNSIKVWCL</sequence>
<gene>
    <name evidence="2" type="ORF">BP5796_05239</name>
</gene>
<dbReference type="Gene3D" id="2.130.10.10">
    <property type="entry name" value="YVTN repeat-like/Quinoprotein amine dehydrogenase"/>
    <property type="match status" value="2"/>
</dbReference>
<feature type="compositionally biased region" description="Acidic residues" evidence="1">
    <location>
        <begin position="402"/>
        <end position="417"/>
    </location>
</feature>
<dbReference type="Proteomes" id="UP000256328">
    <property type="component" value="Unassembled WGS sequence"/>
</dbReference>
<evidence type="ECO:0000313" key="2">
    <source>
        <dbReference type="EMBL" id="RDW80541.1"/>
    </source>
</evidence>
<dbReference type="InterPro" id="IPR036322">
    <property type="entry name" value="WD40_repeat_dom_sf"/>
</dbReference>
<organism evidence="2 3">
    <name type="scientific">Coleophoma crateriformis</name>
    <dbReference type="NCBI Taxonomy" id="565419"/>
    <lineage>
        <taxon>Eukaryota</taxon>
        <taxon>Fungi</taxon>
        <taxon>Dikarya</taxon>
        <taxon>Ascomycota</taxon>
        <taxon>Pezizomycotina</taxon>
        <taxon>Leotiomycetes</taxon>
        <taxon>Helotiales</taxon>
        <taxon>Dermateaceae</taxon>
        <taxon>Coleophoma</taxon>
    </lineage>
</organism>
<dbReference type="InterPro" id="IPR001680">
    <property type="entry name" value="WD40_rpt"/>
</dbReference>
<feature type="compositionally biased region" description="Polar residues" evidence="1">
    <location>
        <begin position="420"/>
        <end position="435"/>
    </location>
</feature>
<reference evidence="2 3" key="1">
    <citation type="journal article" date="2018" name="IMA Fungus">
        <title>IMA Genome-F 9: Draft genome sequence of Annulohypoxylon stygium, Aspergillus mulundensis, Berkeleyomyces basicola (syn. Thielaviopsis basicola), Ceratocystis smalleyi, two Cercospora beticola strains, Coleophoma cylindrospora, Fusarium fracticaudum, Phialophora cf. hyalina, and Morchella septimelata.</title>
        <authorList>
            <person name="Wingfield B.D."/>
            <person name="Bills G.F."/>
            <person name="Dong Y."/>
            <person name="Huang W."/>
            <person name="Nel W.J."/>
            <person name="Swalarsk-Parry B.S."/>
            <person name="Vaghefi N."/>
            <person name="Wilken P.M."/>
            <person name="An Z."/>
            <person name="de Beer Z.W."/>
            <person name="De Vos L."/>
            <person name="Chen L."/>
            <person name="Duong T.A."/>
            <person name="Gao Y."/>
            <person name="Hammerbacher A."/>
            <person name="Kikkert J.R."/>
            <person name="Li Y."/>
            <person name="Li H."/>
            <person name="Li K."/>
            <person name="Li Q."/>
            <person name="Liu X."/>
            <person name="Ma X."/>
            <person name="Naidoo K."/>
            <person name="Pethybridge S.J."/>
            <person name="Sun J."/>
            <person name="Steenkamp E.T."/>
            <person name="van der Nest M.A."/>
            <person name="van Wyk S."/>
            <person name="Wingfield M.J."/>
            <person name="Xiong C."/>
            <person name="Yue Q."/>
            <person name="Zhang X."/>
        </authorList>
    </citation>
    <scope>NUCLEOTIDE SEQUENCE [LARGE SCALE GENOMIC DNA]</scope>
    <source>
        <strain evidence="2 3">BP5796</strain>
    </source>
</reference>
<dbReference type="Pfam" id="PF00400">
    <property type="entry name" value="WD40"/>
    <property type="match status" value="1"/>
</dbReference>
<dbReference type="AlphaFoldDB" id="A0A3D8S368"/>
<dbReference type="EMBL" id="PDLN01000007">
    <property type="protein sequence ID" value="RDW80541.1"/>
    <property type="molecule type" value="Genomic_DNA"/>
</dbReference>
<evidence type="ECO:0000313" key="3">
    <source>
        <dbReference type="Proteomes" id="UP000256328"/>
    </source>
</evidence>
<dbReference type="SUPFAM" id="SSF50978">
    <property type="entry name" value="WD40 repeat-like"/>
    <property type="match status" value="1"/>
</dbReference>
<dbReference type="PANTHER" id="PTHR13211">
    <property type="entry name" value="TELOMERASE CAJAL BODY PROTEIN 1"/>
    <property type="match status" value="1"/>
</dbReference>